<evidence type="ECO:0000256" key="5">
    <source>
        <dbReference type="ARBA" id="ARBA00022691"/>
    </source>
</evidence>
<evidence type="ECO:0000256" key="2">
    <source>
        <dbReference type="ARBA" id="ARBA00022552"/>
    </source>
</evidence>
<dbReference type="Gene3D" id="3.40.1010.10">
    <property type="entry name" value="Cobalt-precorrin-4 Transmethylase, Domain 1"/>
    <property type="match status" value="1"/>
</dbReference>
<dbReference type="PANTHER" id="PTHR46111:SF2">
    <property type="entry name" value="SAM-DEPENDENT METHYLTRANSFERASE"/>
    <property type="match status" value="1"/>
</dbReference>
<dbReference type="PANTHER" id="PTHR46111">
    <property type="entry name" value="RIBOSOMAL RNA SMALL SUBUNIT METHYLTRANSFERASE I"/>
    <property type="match status" value="1"/>
</dbReference>
<name>A0ABM7YJB3_9BURK</name>
<dbReference type="Pfam" id="PF00590">
    <property type="entry name" value="TP_methylase"/>
    <property type="match status" value="1"/>
</dbReference>
<accession>A0ABM7YJB3</accession>
<keyword evidence="1" id="KW-0963">Cytoplasm</keyword>
<dbReference type="GO" id="GO:0032259">
    <property type="term" value="P:methylation"/>
    <property type="evidence" value="ECO:0007669"/>
    <property type="project" value="UniProtKB-KW"/>
</dbReference>
<dbReference type="RefSeq" id="WP_251972460.1">
    <property type="nucleotide sequence ID" value="NZ_AP025730.1"/>
</dbReference>
<keyword evidence="8" id="KW-1185">Reference proteome</keyword>
<dbReference type="GO" id="GO:0008168">
    <property type="term" value="F:methyltransferase activity"/>
    <property type="evidence" value="ECO:0007669"/>
    <property type="project" value="UniProtKB-KW"/>
</dbReference>
<evidence type="ECO:0000256" key="1">
    <source>
        <dbReference type="ARBA" id="ARBA00022490"/>
    </source>
</evidence>
<sequence length="256" mass="27446">MPNTLDLGTLRDGVPQPDVRLVLPQQALEVAARLSHWVVENARSARALLKRVGAIAPLARPLQELDIRELPRPRKGGGPGPVEVLRAADWLAPALAGRDVGLLSEAGLPAVADPGAALVDVAHAAGVRVRPLSGPSSLMLALAASGLNGQSFAFVGYLPTDAAQRAQRLRELEAHSRRWQQTQILIETPYRNSALLAALRQGLQPGTRLSVACGVTLEDEQIWTADISRWRTDMAATSLPMELPSQVPAVFLFLAR</sequence>
<dbReference type="InterPro" id="IPR014776">
    <property type="entry name" value="4pyrrole_Mease_sub2"/>
</dbReference>
<dbReference type="SUPFAM" id="SSF53790">
    <property type="entry name" value="Tetrapyrrole methylase"/>
    <property type="match status" value="1"/>
</dbReference>
<reference evidence="7" key="1">
    <citation type="submission" date="2022-04" db="EMBL/GenBank/DDBJ databases">
        <title>Whole genome sequence of Sphaerotilus sp. FB-5.</title>
        <authorList>
            <person name="Takeda M."/>
            <person name="Narihara S."/>
            <person name="Akimoto M."/>
            <person name="Akimoto R."/>
            <person name="Nishiyashiki S."/>
            <person name="Murakami T."/>
        </authorList>
    </citation>
    <scope>NUCLEOTIDE SEQUENCE</scope>
    <source>
        <strain evidence="7">FB-5</strain>
    </source>
</reference>
<dbReference type="Proteomes" id="UP001057498">
    <property type="component" value="Chromosome"/>
</dbReference>
<gene>
    <name evidence="7" type="ORF">CATMQ487_12990</name>
</gene>
<evidence type="ECO:0000259" key="6">
    <source>
        <dbReference type="Pfam" id="PF00590"/>
    </source>
</evidence>
<dbReference type="InterPro" id="IPR000878">
    <property type="entry name" value="4pyrrol_Mease"/>
</dbReference>
<evidence type="ECO:0000313" key="8">
    <source>
        <dbReference type="Proteomes" id="UP001057498"/>
    </source>
</evidence>
<dbReference type="InterPro" id="IPR035996">
    <property type="entry name" value="4pyrrol_Methylase_sf"/>
</dbReference>
<dbReference type="InterPro" id="IPR008189">
    <property type="entry name" value="rRNA_ssu_MeTfrase_I"/>
</dbReference>
<organism evidence="7 8">
    <name type="scientific">Sphaerotilus microaerophilus</name>
    <dbReference type="NCBI Taxonomy" id="2914710"/>
    <lineage>
        <taxon>Bacteria</taxon>
        <taxon>Pseudomonadati</taxon>
        <taxon>Pseudomonadota</taxon>
        <taxon>Betaproteobacteria</taxon>
        <taxon>Burkholderiales</taxon>
        <taxon>Sphaerotilaceae</taxon>
        <taxon>Sphaerotilus</taxon>
    </lineage>
</organism>
<feature type="domain" description="Tetrapyrrole methylase" evidence="6">
    <location>
        <begin position="86"/>
        <end position="227"/>
    </location>
</feature>
<protein>
    <submittedName>
        <fullName evidence="7">S-adenosylmethionine-dependent methyltransferase</fullName>
    </submittedName>
</protein>
<dbReference type="CDD" id="cd11649">
    <property type="entry name" value="RsmI_like"/>
    <property type="match status" value="1"/>
</dbReference>
<keyword evidence="3 7" id="KW-0489">Methyltransferase</keyword>
<dbReference type="InterPro" id="IPR014777">
    <property type="entry name" value="4pyrrole_Mease_sub1"/>
</dbReference>
<evidence type="ECO:0000313" key="7">
    <source>
        <dbReference type="EMBL" id="BDI04329.1"/>
    </source>
</evidence>
<keyword evidence="4" id="KW-0808">Transferase</keyword>
<keyword evidence="2" id="KW-0698">rRNA processing</keyword>
<dbReference type="Gene3D" id="3.30.950.10">
    <property type="entry name" value="Methyltransferase, Cobalt-precorrin-4 Transmethylase, Domain 2"/>
    <property type="match status" value="1"/>
</dbReference>
<keyword evidence="5" id="KW-0949">S-adenosyl-L-methionine</keyword>
<proteinExistence type="predicted"/>
<dbReference type="EMBL" id="AP025730">
    <property type="protein sequence ID" value="BDI04329.1"/>
    <property type="molecule type" value="Genomic_DNA"/>
</dbReference>
<evidence type="ECO:0000256" key="3">
    <source>
        <dbReference type="ARBA" id="ARBA00022603"/>
    </source>
</evidence>
<evidence type="ECO:0000256" key="4">
    <source>
        <dbReference type="ARBA" id="ARBA00022679"/>
    </source>
</evidence>